<dbReference type="PANTHER" id="PTHR43531">
    <property type="entry name" value="PROTEIN ICFG"/>
    <property type="match status" value="1"/>
</dbReference>
<evidence type="ECO:0000256" key="3">
    <source>
        <dbReference type="SAM" id="MobiDB-lite"/>
    </source>
</evidence>
<gene>
    <name evidence="5" type="primary">tcp_1</name>
    <name evidence="5" type="ORF">NCTC129_03704</name>
</gene>
<accession>A0A447N2F7</accession>
<dbReference type="InterPro" id="IPR051310">
    <property type="entry name" value="MCP_chemotaxis"/>
</dbReference>
<reference evidence="5 6" key="1">
    <citation type="submission" date="2018-12" db="EMBL/GenBank/DDBJ databases">
        <authorList>
            <consortium name="Pathogen Informatics"/>
        </authorList>
    </citation>
    <scope>NUCLEOTIDE SEQUENCE [LARGE SCALE GENOMIC DNA]</scope>
    <source>
        <strain evidence="5 6">NCTC129</strain>
    </source>
</reference>
<feature type="domain" description="Methyl-accepting transducer" evidence="4">
    <location>
        <begin position="1"/>
        <end position="43"/>
    </location>
</feature>
<evidence type="ECO:0000313" key="5">
    <source>
        <dbReference type="EMBL" id="VDZ97481.1"/>
    </source>
</evidence>
<dbReference type="Pfam" id="PF00015">
    <property type="entry name" value="MCPsignal"/>
    <property type="match status" value="1"/>
</dbReference>
<comment type="similarity">
    <text evidence="1">Belongs to the methyl-accepting chemotaxis (MCP) protein family.</text>
</comment>
<evidence type="ECO:0000256" key="2">
    <source>
        <dbReference type="SAM" id="Coils"/>
    </source>
</evidence>
<dbReference type="Gene3D" id="1.10.287.950">
    <property type="entry name" value="Methyl-accepting chemotaxis protein"/>
    <property type="match status" value="1"/>
</dbReference>
<dbReference type="Proteomes" id="UP000282086">
    <property type="component" value="Chromosome"/>
</dbReference>
<proteinExistence type="inferred from homology"/>
<dbReference type="AlphaFoldDB" id="A0A447N2F7"/>
<dbReference type="GO" id="GO:0005886">
    <property type="term" value="C:plasma membrane"/>
    <property type="evidence" value="ECO:0007669"/>
    <property type="project" value="TreeGrafter"/>
</dbReference>
<feature type="coiled-coil region" evidence="2">
    <location>
        <begin position="32"/>
        <end position="77"/>
    </location>
</feature>
<dbReference type="EMBL" id="LR134140">
    <property type="protein sequence ID" value="VDZ97481.1"/>
    <property type="molecule type" value="Genomic_DNA"/>
</dbReference>
<protein>
    <submittedName>
        <fullName evidence="5">Methyl-accepting chemotaxis citrate transducer</fullName>
    </submittedName>
</protein>
<evidence type="ECO:0000313" key="6">
    <source>
        <dbReference type="Proteomes" id="UP000282086"/>
    </source>
</evidence>
<organism evidence="5 6">
    <name type="scientific">Salmonella enterica I</name>
    <dbReference type="NCBI Taxonomy" id="59201"/>
    <lineage>
        <taxon>Bacteria</taxon>
        <taxon>Pseudomonadati</taxon>
        <taxon>Pseudomonadota</taxon>
        <taxon>Gammaproteobacteria</taxon>
        <taxon>Enterobacterales</taxon>
        <taxon>Enterobacteriaceae</taxon>
        <taxon>Salmonella</taxon>
    </lineage>
</organism>
<name>A0A447N2F7_SALET</name>
<evidence type="ECO:0000259" key="4">
    <source>
        <dbReference type="Pfam" id="PF00015"/>
    </source>
</evidence>
<dbReference type="GO" id="GO:0007165">
    <property type="term" value="P:signal transduction"/>
    <property type="evidence" value="ECO:0007669"/>
    <property type="project" value="InterPro"/>
</dbReference>
<dbReference type="PANTHER" id="PTHR43531:SF16">
    <property type="entry name" value="METHYL-ACCEPTING CHEMOTAXIS PROTEIN II"/>
    <property type="match status" value="1"/>
</dbReference>
<feature type="region of interest" description="Disordered" evidence="3">
    <location>
        <begin position="78"/>
        <end position="107"/>
    </location>
</feature>
<dbReference type="GO" id="GO:0004888">
    <property type="term" value="F:transmembrane signaling receptor activity"/>
    <property type="evidence" value="ECO:0007669"/>
    <property type="project" value="TreeGrafter"/>
</dbReference>
<dbReference type="InterPro" id="IPR004089">
    <property type="entry name" value="MCPsignal_dom"/>
</dbReference>
<evidence type="ECO:0000256" key="1">
    <source>
        <dbReference type="ARBA" id="ARBA00029447"/>
    </source>
</evidence>
<dbReference type="SUPFAM" id="SSF58104">
    <property type="entry name" value="Methyl-accepting chemotaxis protein (MCP) signaling domain"/>
    <property type="match status" value="1"/>
</dbReference>
<keyword evidence="2" id="KW-0175">Coiled coil</keyword>
<dbReference type="GO" id="GO:0006935">
    <property type="term" value="P:chemotaxis"/>
    <property type="evidence" value="ECO:0007669"/>
    <property type="project" value="TreeGrafter"/>
</dbReference>
<sequence>MKEIVNAVTRVTDIMGEIASASDEQSKGIEQVAQAVSEMDSVTQQNASLVEESAAAAAALEDQANELRQAVAAFRIQKQPRREASPTTLSKGLTPQPAAEQANWESF</sequence>